<name>A0ABS3MZC0_9BACI</name>
<feature type="transmembrane region" description="Helical" evidence="1">
    <location>
        <begin position="12"/>
        <end position="34"/>
    </location>
</feature>
<dbReference type="EMBL" id="JAGDEL010000003">
    <property type="protein sequence ID" value="MBO1511250.1"/>
    <property type="molecule type" value="Genomic_DNA"/>
</dbReference>
<dbReference type="RefSeq" id="WP_207976078.1">
    <property type="nucleotide sequence ID" value="NZ_JAGDEL010000003.1"/>
</dbReference>
<proteinExistence type="predicted"/>
<keyword evidence="1" id="KW-1133">Transmembrane helix</keyword>
<accession>A0ABS3MZC0</accession>
<dbReference type="InterPro" id="IPR004761">
    <property type="entry name" value="Spore_GerAB"/>
</dbReference>
<gene>
    <name evidence="2" type="ORF">I7822_06125</name>
</gene>
<evidence type="ECO:0000256" key="1">
    <source>
        <dbReference type="SAM" id="Phobius"/>
    </source>
</evidence>
<dbReference type="Pfam" id="PF03845">
    <property type="entry name" value="Spore_permease"/>
    <property type="match status" value="1"/>
</dbReference>
<evidence type="ECO:0000313" key="3">
    <source>
        <dbReference type="Proteomes" id="UP000663981"/>
    </source>
</evidence>
<keyword evidence="1" id="KW-0812">Transmembrane</keyword>
<reference evidence="2 3" key="1">
    <citation type="submission" date="2021-03" db="EMBL/GenBank/DDBJ databases">
        <title>Whole genome sequence of Metabacillus bambusae BG109.</title>
        <authorList>
            <person name="Jeong J.W."/>
        </authorList>
    </citation>
    <scope>NUCLEOTIDE SEQUENCE [LARGE SCALE GENOMIC DNA]</scope>
    <source>
        <strain evidence="2 3">BG109</strain>
    </source>
</reference>
<organism evidence="2 3">
    <name type="scientific">Metabacillus bambusae</name>
    <dbReference type="NCBI Taxonomy" id="2795218"/>
    <lineage>
        <taxon>Bacteria</taxon>
        <taxon>Bacillati</taxon>
        <taxon>Bacillota</taxon>
        <taxon>Bacilli</taxon>
        <taxon>Bacillales</taxon>
        <taxon>Bacillaceae</taxon>
        <taxon>Metabacillus</taxon>
    </lineage>
</organism>
<dbReference type="Proteomes" id="UP000663981">
    <property type="component" value="Unassembled WGS sequence"/>
</dbReference>
<keyword evidence="3" id="KW-1185">Reference proteome</keyword>
<sequence>MLDKGKISVHQFTVLFILFTIGSGILVLPSLLAAELNQNAWIVPLLGNWAIYKAF</sequence>
<evidence type="ECO:0000313" key="2">
    <source>
        <dbReference type="EMBL" id="MBO1511250.1"/>
    </source>
</evidence>
<protein>
    <submittedName>
        <fullName evidence="2">GerAB/ArcD/ProY family transporter</fullName>
    </submittedName>
</protein>
<keyword evidence="1" id="KW-0472">Membrane</keyword>
<comment type="caution">
    <text evidence="2">The sequence shown here is derived from an EMBL/GenBank/DDBJ whole genome shotgun (WGS) entry which is preliminary data.</text>
</comment>